<dbReference type="PANTHER" id="PTHR30558:SF9">
    <property type="entry name" value="BIOPOLYMER TRANSPORT PROTEIN EXBD"/>
    <property type="match status" value="1"/>
</dbReference>
<gene>
    <name evidence="8" type="ordered locus">BARCL_1211</name>
</gene>
<evidence type="ECO:0000256" key="7">
    <source>
        <dbReference type="RuleBase" id="RU003879"/>
    </source>
</evidence>
<evidence type="ECO:0000313" key="8">
    <source>
        <dbReference type="EMBL" id="CBI76883.1"/>
    </source>
</evidence>
<dbReference type="KEGG" id="bcd:BARCL_1211"/>
<dbReference type="PANTHER" id="PTHR30558">
    <property type="entry name" value="EXBD MEMBRANE COMPONENT OF PMF-DRIVEN MACROMOLECULE IMPORT SYSTEM"/>
    <property type="match status" value="1"/>
</dbReference>
<proteinExistence type="inferred from homology"/>
<dbReference type="AlphaFoldDB" id="E6YJ45"/>
<evidence type="ECO:0000256" key="3">
    <source>
        <dbReference type="ARBA" id="ARBA00022475"/>
    </source>
</evidence>
<reference evidence="9" key="1">
    <citation type="submission" date="2009-11" db="EMBL/GenBank/DDBJ databases">
        <title>Genome sequencing of Bartonella species and comparative genomics.</title>
        <authorList>
            <person name="Engel P."/>
            <person name="Salzburger W."/>
            <person name="Marius L."/>
            <person name="Chao-Chin C."/>
            <person name="Soichi M."/>
            <person name="Christa L."/>
            <person name="Alexandra C."/>
            <person name="Aurelie L."/>
            <person name="Claudine M."/>
            <person name="Stephan S.C."/>
            <person name="Christoph D."/>
        </authorList>
    </citation>
    <scope>NUCLEOTIDE SEQUENCE [LARGE SCALE GENOMIC DNA]</scope>
    <source>
        <strain evidence="9">CIP 104772 / 73</strain>
    </source>
</reference>
<keyword evidence="7" id="KW-0813">Transport</keyword>
<evidence type="ECO:0000256" key="1">
    <source>
        <dbReference type="ARBA" id="ARBA00004162"/>
    </source>
</evidence>
<organism evidence="8 9">
    <name type="scientific">Bartonella clarridgeiae (strain CCUG 45776 / CIP 104772 / 73)</name>
    <dbReference type="NCBI Taxonomy" id="696125"/>
    <lineage>
        <taxon>Bacteria</taxon>
        <taxon>Pseudomonadati</taxon>
        <taxon>Pseudomonadota</taxon>
        <taxon>Alphaproteobacteria</taxon>
        <taxon>Hyphomicrobiales</taxon>
        <taxon>Bartonellaceae</taxon>
        <taxon>Bartonella</taxon>
    </lineage>
</organism>
<evidence type="ECO:0000256" key="2">
    <source>
        <dbReference type="ARBA" id="ARBA00005811"/>
    </source>
</evidence>
<evidence type="ECO:0000256" key="5">
    <source>
        <dbReference type="ARBA" id="ARBA00022989"/>
    </source>
</evidence>
<keyword evidence="9" id="KW-1185">Reference proteome</keyword>
<keyword evidence="5" id="KW-1133">Transmembrane helix</keyword>
<keyword evidence="3" id="KW-1003">Cell membrane</keyword>
<evidence type="ECO:0000256" key="6">
    <source>
        <dbReference type="ARBA" id="ARBA00023136"/>
    </source>
</evidence>
<dbReference type="InterPro" id="IPR003400">
    <property type="entry name" value="ExbD"/>
</dbReference>
<dbReference type="HOGENOM" id="CLU_085305_1_3_5"/>
<dbReference type="GO" id="GO:0022857">
    <property type="term" value="F:transmembrane transporter activity"/>
    <property type="evidence" value="ECO:0007669"/>
    <property type="project" value="InterPro"/>
</dbReference>
<dbReference type="GO" id="GO:0005886">
    <property type="term" value="C:plasma membrane"/>
    <property type="evidence" value="ECO:0007669"/>
    <property type="project" value="UniProtKB-SubCell"/>
</dbReference>
<accession>E6YJ45</accession>
<sequence>MVAAPLATSVLPVQLPTLTQTPIAAQTDKPLYITLQKDYTLYIGKNQTNKTEFVDLLLQQTQRNFETKILIRADSEIDYGAVVDLLNQVRMAGYTKIGLVGLHKAAISHDNRVSDFIDDDD</sequence>
<comment type="subcellular location">
    <subcellularLocation>
        <location evidence="1">Cell membrane</location>
        <topology evidence="1">Single-pass membrane protein</topology>
    </subcellularLocation>
    <subcellularLocation>
        <location evidence="7">Cell membrane</location>
        <topology evidence="7">Single-pass type II membrane protein</topology>
    </subcellularLocation>
</comment>
<name>E6YJ45_BARC7</name>
<evidence type="ECO:0000313" key="9">
    <source>
        <dbReference type="Proteomes" id="UP000009101"/>
    </source>
</evidence>
<protein>
    <submittedName>
        <fullName evidence="8">Biopolymer transport protein exbD</fullName>
    </submittedName>
</protein>
<keyword evidence="7" id="KW-0653">Protein transport</keyword>
<keyword evidence="6" id="KW-0472">Membrane</keyword>
<dbReference type="eggNOG" id="COG0848">
    <property type="taxonomic scope" value="Bacteria"/>
</dbReference>
<dbReference type="Proteomes" id="UP000009101">
    <property type="component" value="Chromosome"/>
</dbReference>
<dbReference type="GO" id="GO:0015031">
    <property type="term" value="P:protein transport"/>
    <property type="evidence" value="ECO:0007669"/>
    <property type="project" value="UniProtKB-KW"/>
</dbReference>
<dbReference type="EMBL" id="FN645454">
    <property type="protein sequence ID" value="CBI76883.1"/>
    <property type="molecule type" value="Genomic_DNA"/>
</dbReference>
<comment type="similarity">
    <text evidence="2 7">Belongs to the ExbD/TolR family.</text>
</comment>
<keyword evidence="4 7" id="KW-0812">Transmembrane</keyword>
<dbReference type="Pfam" id="PF02472">
    <property type="entry name" value="ExbD"/>
    <property type="match status" value="1"/>
</dbReference>
<dbReference type="Gene3D" id="3.30.420.270">
    <property type="match status" value="1"/>
</dbReference>
<reference evidence="8 9" key="2">
    <citation type="journal article" date="2011" name="PLoS Genet.">
        <title>Parallel evolution of a type IV secretion system in radiating lineages of the host-restricted bacterial pathogen Bartonella.</title>
        <authorList>
            <person name="Engel P."/>
            <person name="Salzburger W."/>
            <person name="Liesch M."/>
            <person name="Chang C.C."/>
            <person name="Maruyama S."/>
            <person name="Lanz C."/>
            <person name="Calteau A."/>
            <person name="Lajus A."/>
            <person name="Medigue C."/>
            <person name="Schuster S.C."/>
            <person name="Dehio C."/>
        </authorList>
    </citation>
    <scope>NUCLEOTIDE SEQUENCE [LARGE SCALE GENOMIC DNA]</scope>
    <source>
        <strain evidence="9">CIP 104772 / 73</strain>
    </source>
</reference>
<dbReference type="STRING" id="696125.BARCL_1211"/>
<evidence type="ECO:0000256" key="4">
    <source>
        <dbReference type="ARBA" id="ARBA00022692"/>
    </source>
</evidence>